<dbReference type="Gene3D" id="3.30.200.20">
    <property type="entry name" value="Phosphorylase Kinase, domain 1"/>
    <property type="match status" value="1"/>
</dbReference>
<keyword evidence="8" id="KW-0547">Nucleotide-binding</keyword>
<protein>
    <recommendedName>
        <fullName evidence="3">non-specific serine/threonine protein kinase</fullName>
        <ecNumber evidence="3">2.7.11.1</ecNumber>
    </recommendedName>
</protein>
<dbReference type="GO" id="GO:0005634">
    <property type="term" value="C:nucleus"/>
    <property type="evidence" value="ECO:0007669"/>
    <property type="project" value="UniProtKB-SubCell"/>
</dbReference>
<dbReference type="InterPro" id="IPR022495">
    <property type="entry name" value="Bud32"/>
</dbReference>
<dbReference type="GO" id="GO:0008033">
    <property type="term" value="P:tRNA processing"/>
    <property type="evidence" value="ECO:0007669"/>
    <property type="project" value="UniProtKB-KW"/>
</dbReference>
<dbReference type="PROSITE" id="PS50011">
    <property type="entry name" value="PROTEIN_KINASE_DOM"/>
    <property type="match status" value="1"/>
</dbReference>
<dbReference type="PANTHER" id="PTHR12209">
    <property type="entry name" value="NON-SPECIFIC SERINE/THREONINE PROTEIN KINASE"/>
    <property type="match status" value="1"/>
</dbReference>
<dbReference type="Gene3D" id="1.10.510.10">
    <property type="entry name" value="Transferase(Phosphotransferase) domain 1"/>
    <property type="match status" value="1"/>
</dbReference>
<dbReference type="EC" id="2.7.11.1" evidence="3"/>
<comment type="catalytic activity">
    <reaction evidence="14">
        <text>L-seryl-[protein] + ATP = O-phospho-L-seryl-[protein] + ADP + H(+)</text>
        <dbReference type="Rhea" id="RHEA:17989"/>
        <dbReference type="Rhea" id="RHEA-COMP:9863"/>
        <dbReference type="Rhea" id="RHEA-COMP:11604"/>
        <dbReference type="ChEBI" id="CHEBI:15378"/>
        <dbReference type="ChEBI" id="CHEBI:29999"/>
        <dbReference type="ChEBI" id="CHEBI:30616"/>
        <dbReference type="ChEBI" id="CHEBI:83421"/>
        <dbReference type="ChEBI" id="CHEBI:456216"/>
        <dbReference type="EC" id="2.7.11.1"/>
    </reaction>
</comment>
<dbReference type="FunFam" id="1.10.510.10:FF:000323">
    <property type="entry name" value="TP53-regulating kinase, putative"/>
    <property type="match status" value="1"/>
</dbReference>
<keyword evidence="12" id="KW-0539">Nucleus</keyword>
<dbReference type="FunFam" id="3.30.200.20:FF:000201">
    <property type="entry name" value="TP53-regulating kinase isoform X1"/>
    <property type="match status" value="1"/>
</dbReference>
<keyword evidence="5" id="KW-0597">Phosphoprotein</keyword>
<evidence type="ECO:0000259" key="15">
    <source>
        <dbReference type="PROSITE" id="PS50011"/>
    </source>
</evidence>
<organism evidence="16">
    <name type="scientific">Spongospora subterranea</name>
    <dbReference type="NCBI Taxonomy" id="70186"/>
    <lineage>
        <taxon>Eukaryota</taxon>
        <taxon>Sar</taxon>
        <taxon>Rhizaria</taxon>
        <taxon>Endomyxa</taxon>
        <taxon>Phytomyxea</taxon>
        <taxon>Plasmodiophorida</taxon>
        <taxon>Plasmodiophoridae</taxon>
        <taxon>Spongospora</taxon>
    </lineage>
</organism>
<dbReference type="InterPro" id="IPR011009">
    <property type="entry name" value="Kinase-like_dom_sf"/>
</dbReference>
<proteinExistence type="inferred from homology"/>
<evidence type="ECO:0000256" key="14">
    <source>
        <dbReference type="ARBA" id="ARBA00048679"/>
    </source>
</evidence>
<evidence type="ECO:0000256" key="5">
    <source>
        <dbReference type="ARBA" id="ARBA00022553"/>
    </source>
</evidence>
<name>A0A0H5RC67_9EUKA</name>
<comment type="similarity">
    <text evidence="2">Belongs to the protein kinase superfamily. BUD32 family.</text>
</comment>
<accession>A0A0H5RC67</accession>
<sequence>METRAVISLDSHQKANPLASYDPVLLAQGAEARVWKGVYQGQQVIIKERFTKLYRHSDLDEKLTKRRTKSEAKCLTRCFESGKCFVPSVVHVDKRCARLFIEYIDAPTVKSFLSTLSTRDALADLARQLGCAIAALHNLNVIHGDLTTSNILRRADGNLVLIDFGLSFISSLVEDKAVDLYVLERALLSTHPEFDNIFEMGLDSYCTECTDADNVLTRLETVRLRGRKRSMIG</sequence>
<dbReference type="PANTHER" id="PTHR12209:SF0">
    <property type="entry name" value="EKC_KEOPS COMPLEX SUBUNIT TP53RK"/>
    <property type="match status" value="1"/>
</dbReference>
<dbReference type="GO" id="GO:0005829">
    <property type="term" value="C:cytosol"/>
    <property type="evidence" value="ECO:0007669"/>
    <property type="project" value="TreeGrafter"/>
</dbReference>
<keyword evidence="4" id="KW-0723">Serine/threonine-protein kinase</keyword>
<dbReference type="GO" id="GO:0005524">
    <property type="term" value="F:ATP binding"/>
    <property type="evidence" value="ECO:0007669"/>
    <property type="project" value="UniProtKB-KW"/>
</dbReference>
<evidence type="ECO:0000256" key="12">
    <source>
        <dbReference type="ARBA" id="ARBA00023242"/>
    </source>
</evidence>
<evidence type="ECO:0000256" key="10">
    <source>
        <dbReference type="ARBA" id="ARBA00022801"/>
    </source>
</evidence>
<dbReference type="GO" id="GO:0004674">
    <property type="term" value="F:protein serine/threonine kinase activity"/>
    <property type="evidence" value="ECO:0007669"/>
    <property type="project" value="UniProtKB-KW"/>
</dbReference>
<dbReference type="NCBIfam" id="TIGR03724">
    <property type="entry name" value="arch_bud32"/>
    <property type="match status" value="1"/>
</dbReference>
<comment type="subcellular location">
    <subcellularLocation>
        <location evidence="1">Nucleus</location>
    </subcellularLocation>
</comment>
<evidence type="ECO:0000256" key="4">
    <source>
        <dbReference type="ARBA" id="ARBA00022527"/>
    </source>
</evidence>
<evidence type="ECO:0000256" key="3">
    <source>
        <dbReference type="ARBA" id="ARBA00012513"/>
    </source>
</evidence>
<evidence type="ECO:0000256" key="1">
    <source>
        <dbReference type="ARBA" id="ARBA00004123"/>
    </source>
</evidence>
<dbReference type="AlphaFoldDB" id="A0A0H5RC67"/>
<dbReference type="InterPro" id="IPR000719">
    <property type="entry name" value="Prot_kinase_dom"/>
</dbReference>
<dbReference type="GO" id="GO:0070525">
    <property type="term" value="P:tRNA threonylcarbamoyladenosine metabolic process"/>
    <property type="evidence" value="ECO:0007669"/>
    <property type="project" value="TreeGrafter"/>
</dbReference>
<evidence type="ECO:0000256" key="6">
    <source>
        <dbReference type="ARBA" id="ARBA00022679"/>
    </source>
</evidence>
<evidence type="ECO:0000256" key="2">
    <source>
        <dbReference type="ARBA" id="ARBA00010630"/>
    </source>
</evidence>
<dbReference type="SMART" id="SM00220">
    <property type="entry name" value="S_TKc"/>
    <property type="match status" value="1"/>
</dbReference>
<reference evidence="16" key="1">
    <citation type="submission" date="2015-04" db="EMBL/GenBank/DDBJ databases">
        <title>The genome sequence of the plant pathogenic Rhizarian Plasmodiophora brassicae reveals insights in its biotrophic life cycle and the origin of chitin synthesis.</title>
        <authorList>
            <person name="Schwelm A."/>
            <person name="Fogelqvist J."/>
            <person name="Knaust A."/>
            <person name="Julke S."/>
            <person name="Lilja T."/>
            <person name="Dhandapani V."/>
            <person name="Bonilla-Rosso G."/>
            <person name="Karlsson M."/>
            <person name="Shevchenko A."/>
            <person name="Choi S.R."/>
            <person name="Kim H.G."/>
            <person name="Park J.Y."/>
            <person name="Lim Y.P."/>
            <person name="Ludwig-Muller J."/>
            <person name="Dixelius C."/>
        </authorList>
    </citation>
    <scope>NUCLEOTIDE SEQUENCE</scope>
    <source>
        <tissue evidence="16">Potato root galls</tissue>
    </source>
</reference>
<evidence type="ECO:0000256" key="7">
    <source>
        <dbReference type="ARBA" id="ARBA00022694"/>
    </source>
</evidence>
<keyword evidence="6" id="KW-0808">Transferase</keyword>
<evidence type="ECO:0000256" key="8">
    <source>
        <dbReference type="ARBA" id="ARBA00022741"/>
    </source>
</evidence>
<keyword evidence="11" id="KW-0067">ATP-binding</keyword>
<keyword evidence="10" id="KW-0378">Hydrolase</keyword>
<keyword evidence="7" id="KW-0819">tRNA processing</keyword>
<evidence type="ECO:0000313" key="16">
    <source>
        <dbReference type="EMBL" id="CRZ11202.1"/>
    </source>
</evidence>
<dbReference type="EMBL" id="HACM01010760">
    <property type="protein sequence ID" value="CRZ11202.1"/>
    <property type="molecule type" value="Transcribed_RNA"/>
</dbReference>
<dbReference type="GO" id="GO:0000408">
    <property type="term" value="C:EKC/KEOPS complex"/>
    <property type="evidence" value="ECO:0007669"/>
    <property type="project" value="TreeGrafter"/>
</dbReference>
<feature type="domain" description="Protein kinase" evidence="15">
    <location>
        <begin position="20"/>
        <end position="233"/>
    </location>
</feature>
<keyword evidence="9" id="KW-0418">Kinase</keyword>
<dbReference type="Pfam" id="PF00069">
    <property type="entry name" value="Pkinase"/>
    <property type="match status" value="1"/>
</dbReference>
<evidence type="ECO:0000256" key="9">
    <source>
        <dbReference type="ARBA" id="ARBA00022777"/>
    </source>
</evidence>
<dbReference type="SUPFAM" id="SSF56112">
    <property type="entry name" value="Protein kinase-like (PK-like)"/>
    <property type="match status" value="1"/>
</dbReference>
<dbReference type="GO" id="GO:0016787">
    <property type="term" value="F:hydrolase activity"/>
    <property type="evidence" value="ECO:0007669"/>
    <property type="project" value="UniProtKB-KW"/>
</dbReference>
<evidence type="ECO:0000256" key="13">
    <source>
        <dbReference type="ARBA" id="ARBA00047899"/>
    </source>
</evidence>
<evidence type="ECO:0000256" key="11">
    <source>
        <dbReference type="ARBA" id="ARBA00022840"/>
    </source>
</evidence>
<comment type="catalytic activity">
    <reaction evidence="13">
        <text>L-threonyl-[protein] + ATP = O-phospho-L-threonyl-[protein] + ADP + H(+)</text>
        <dbReference type="Rhea" id="RHEA:46608"/>
        <dbReference type="Rhea" id="RHEA-COMP:11060"/>
        <dbReference type="Rhea" id="RHEA-COMP:11605"/>
        <dbReference type="ChEBI" id="CHEBI:15378"/>
        <dbReference type="ChEBI" id="CHEBI:30013"/>
        <dbReference type="ChEBI" id="CHEBI:30616"/>
        <dbReference type="ChEBI" id="CHEBI:61977"/>
        <dbReference type="ChEBI" id="CHEBI:456216"/>
        <dbReference type="EC" id="2.7.11.1"/>
    </reaction>
</comment>